<dbReference type="Gene3D" id="1.10.287.130">
    <property type="match status" value="1"/>
</dbReference>
<dbReference type="SUPFAM" id="SSF47384">
    <property type="entry name" value="Homodimeric domain of signal transducing histidine kinase"/>
    <property type="match status" value="1"/>
</dbReference>
<name>A0A6M8B3B8_9CYAN</name>
<sequence length="473" mass="52261">MPSPDQDLFSQNGEPAHSVEKSIEEQRLKTLNDLGLMDAESVPIFEEATQTAAHLLDARICVLGLMDQQRQWFKSAVGLSRIGLMNELATTRQLPRADALCRHVVESRQVLVLNDASAHPDFADSLLVRHYGIRAYLSAPLIASNGQCVGTLAVLSLQPRDFSTREVELLELVARWSMSEYERNHLLRRSPQPMMKAPRGAIAASPTTSIKADLIAQMAQELRTPLTSILGMASVLNREIYGPLTEKQKEYLAIVHNSGQTLLSLINEILELGALNDTNCVLNLAPIDIEMLCQQAFSTLQQVAQRREQRIRLTVEPGNRIWMLDKEKMRQILYHLVFSVIQSASTESIIRVHISRKQSALTITVWTSHPWLGEGLPAADLYTGQMLAPAELSQAHASSYGWSAGDSQKSALSQSDTADGLPPQNMLRQSLGLMLSRQLAELHGGTINIQGSAETGYRYVVSVPQSAELGELE</sequence>
<dbReference type="InterPro" id="IPR005467">
    <property type="entry name" value="His_kinase_dom"/>
</dbReference>
<accession>A0A6M8B3B8</accession>
<dbReference type="EC" id="2.7.13.3" evidence="2"/>
<feature type="domain" description="Histidine kinase" evidence="5">
    <location>
        <begin position="217"/>
        <end position="467"/>
    </location>
</feature>
<keyword evidence="3 6" id="KW-0808">Transferase</keyword>
<dbReference type="AlphaFoldDB" id="A0A6M8B3B8"/>
<reference evidence="6 7" key="1">
    <citation type="submission" date="2020-05" db="EMBL/GenBank/DDBJ databases">
        <title>Complete genome sequence of of a novel Thermoleptolyngbya strain isolated from hot springs of Ganzi, Sichuan China.</title>
        <authorList>
            <person name="Tang J."/>
            <person name="Daroch M."/>
            <person name="Li L."/>
            <person name="Waleron K."/>
            <person name="Waleron M."/>
            <person name="Waleron M."/>
        </authorList>
    </citation>
    <scope>NUCLEOTIDE SEQUENCE [LARGE SCALE GENOMIC DNA]</scope>
    <source>
        <strain evidence="6 7">PKUAC-SCTA183</strain>
    </source>
</reference>
<organism evidence="6 7">
    <name type="scientific">Thermoleptolyngbya sichuanensis A183</name>
    <dbReference type="NCBI Taxonomy" id="2737172"/>
    <lineage>
        <taxon>Bacteria</taxon>
        <taxon>Bacillati</taxon>
        <taxon>Cyanobacteriota</taxon>
        <taxon>Cyanophyceae</taxon>
        <taxon>Oculatellales</taxon>
        <taxon>Oculatellaceae</taxon>
        <taxon>Thermoleptolyngbya</taxon>
        <taxon>Thermoleptolyngbya sichuanensis</taxon>
    </lineage>
</organism>
<evidence type="ECO:0000313" key="6">
    <source>
        <dbReference type="EMBL" id="QKD80888.1"/>
    </source>
</evidence>
<feature type="region of interest" description="Disordered" evidence="4">
    <location>
        <begin position="1"/>
        <end position="22"/>
    </location>
</feature>
<dbReference type="InterPro" id="IPR003661">
    <property type="entry name" value="HisK_dim/P_dom"/>
</dbReference>
<proteinExistence type="predicted"/>
<dbReference type="GO" id="GO:0000155">
    <property type="term" value="F:phosphorelay sensor kinase activity"/>
    <property type="evidence" value="ECO:0007669"/>
    <property type="project" value="InterPro"/>
</dbReference>
<dbReference type="PANTHER" id="PTHR43102">
    <property type="entry name" value="SLR1143 PROTEIN"/>
    <property type="match status" value="1"/>
</dbReference>
<dbReference type="Gene3D" id="3.30.450.40">
    <property type="match status" value="1"/>
</dbReference>
<evidence type="ECO:0000256" key="3">
    <source>
        <dbReference type="ARBA" id="ARBA00022777"/>
    </source>
</evidence>
<dbReference type="Pfam" id="PF01590">
    <property type="entry name" value="GAF"/>
    <property type="match status" value="1"/>
</dbReference>
<protein>
    <recommendedName>
        <fullName evidence="2">histidine kinase</fullName>
        <ecNumber evidence="2">2.7.13.3</ecNumber>
    </recommendedName>
</protein>
<evidence type="ECO:0000256" key="2">
    <source>
        <dbReference type="ARBA" id="ARBA00012438"/>
    </source>
</evidence>
<gene>
    <name evidence="6" type="ORF">HPC62_00720</name>
</gene>
<dbReference type="InterPro" id="IPR029016">
    <property type="entry name" value="GAF-like_dom_sf"/>
</dbReference>
<dbReference type="InterPro" id="IPR036097">
    <property type="entry name" value="HisK_dim/P_sf"/>
</dbReference>
<dbReference type="PANTHER" id="PTHR43102:SF2">
    <property type="entry name" value="GAF DOMAIN-CONTAINING PROTEIN"/>
    <property type="match status" value="1"/>
</dbReference>
<comment type="catalytic activity">
    <reaction evidence="1">
        <text>ATP + protein L-histidine = ADP + protein N-phospho-L-histidine.</text>
        <dbReference type="EC" id="2.7.13.3"/>
    </reaction>
</comment>
<dbReference type="SUPFAM" id="SSF55874">
    <property type="entry name" value="ATPase domain of HSP90 chaperone/DNA topoisomerase II/histidine kinase"/>
    <property type="match status" value="1"/>
</dbReference>
<dbReference type="CDD" id="cd00082">
    <property type="entry name" value="HisKA"/>
    <property type="match status" value="1"/>
</dbReference>
<dbReference type="SUPFAM" id="SSF55781">
    <property type="entry name" value="GAF domain-like"/>
    <property type="match status" value="1"/>
</dbReference>
<dbReference type="SMART" id="SM00388">
    <property type="entry name" value="HisKA"/>
    <property type="match status" value="1"/>
</dbReference>
<evidence type="ECO:0000256" key="1">
    <source>
        <dbReference type="ARBA" id="ARBA00000085"/>
    </source>
</evidence>
<dbReference type="Pfam" id="PF00512">
    <property type="entry name" value="HisKA"/>
    <property type="match status" value="1"/>
</dbReference>
<keyword evidence="3 6" id="KW-0418">Kinase</keyword>
<keyword evidence="7" id="KW-1185">Reference proteome</keyword>
<dbReference type="EMBL" id="CP053661">
    <property type="protein sequence ID" value="QKD80888.1"/>
    <property type="molecule type" value="Genomic_DNA"/>
</dbReference>
<dbReference type="InterPro" id="IPR003018">
    <property type="entry name" value="GAF"/>
</dbReference>
<evidence type="ECO:0000313" key="7">
    <source>
        <dbReference type="Proteomes" id="UP000505210"/>
    </source>
</evidence>
<dbReference type="Gene3D" id="3.30.565.10">
    <property type="entry name" value="Histidine kinase-like ATPase, C-terminal domain"/>
    <property type="match status" value="1"/>
</dbReference>
<dbReference type="PROSITE" id="PS50109">
    <property type="entry name" value="HIS_KIN"/>
    <property type="match status" value="1"/>
</dbReference>
<evidence type="ECO:0000256" key="4">
    <source>
        <dbReference type="SAM" id="MobiDB-lite"/>
    </source>
</evidence>
<dbReference type="SMART" id="SM00065">
    <property type="entry name" value="GAF"/>
    <property type="match status" value="1"/>
</dbReference>
<dbReference type="Proteomes" id="UP000505210">
    <property type="component" value="Chromosome"/>
</dbReference>
<dbReference type="KEGG" id="theu:HPC62_00720"/>
<dbReference type="InterPro" id="IPR036890">
    <property type="entry name" value="HATPase_C_sf"/>
</dbReference>
<evidence type="ECO:0000259" key="5">
    <source>
        <dbReference type="PROSITE" id="PS50109"/>
    </source>
</evidence>